<organism evidence="2 3">
    <name type="scientific">Humisphaera borealis</name>
    <dbReference type="NCBI Taxonomy" id="2807512"/>
    <lineage>
        <taxon>Bacteria</taxon>
        <taxon>Pseudomonadati</taxon>
        <taxon>Planctomycetota</taxon>
        <taxon>Phycisphaerae</taxon>
        <taxon>Tepidisphaerales</taxon>
        <taxon>Tepidisphaeraceae</taxon>
        <taxon>Humisphaera</taxon>
    </lineage>
</organism>
<dbReference type="SUPFAM" id="SSF143422">
    <property type="entry name" value="Transposase IS200-like"/>
    <property type="match status" value="1"/>
</dbReference>
<dbReference type="AlphaFoldDB" id="A0A7M2WQK1"/>
<dbReference type="GO" id="GO:0004803">
    <property type="term" value="F:transposase activity"/>
    <property type="evidence" value="ECO:0007669"/>
    <property type="project" value="InterPro"/>
</dbReference>
<dbReference type="EMBL" id="CP063458">
    <property type="protein sequence ID" value="QOV87679.1"/>
    <property type="molecule type" value="Genomic_DNA"/>
</dbReference>
<gene>
    <name evidence="2" type="ORF">IPV69_15445</name>
</gene>
<reference evidence="2 3" key="1">
    <citation type="submission" date="2020-10" db="EMBL/GenBank/DDBJ databases">
        <title>Wide distribution of Phycisphaera-like planctomycetes from WD2101 soil group in peatlands and genome analysis of the first cultivated representative.</title>
        <authorList>
            <person name="Dedysh S.N."/>
            <person name="Beletsky A.V."/>
            <person name="Ivanova A."/>
            <person name="Kulichevskaya I.S."/>
            <person name="Suzina N.E."/>
            <person name="Philippov D.A."/>
            <person name="Rakitin A.L."/>
            <person name="Mardanov A.V."/>
            <person name="Ravin N.V."/>
        </authorList>
    </citation>
    <scope>NUCLEOTIDE SEQUENCE [LARGE SCALE GENOMIC DNA]</scope>
    <source>
        <strain evidence="2 3">M1803</strain>
    </source>
</reference>
<dbReference type="GO" id="GO:0003677">
    <property type="term" value="F:DNA binding"/>
    <property type="evidence" value="ECO:0007669"/>
    <property type="project" value="InterPro"/>
</dbReference>
<dbReference type="Gene3D" id="3.30.70.1290">
    <property type="entry name" value="Transposase IS200-like"/>
    <property type="match status" value="1"/>
</dbReference>
<accession>A0A7M2WQK1</accession>
<evidence type="ECO:0000313" key="2">
    <source>
        <dbReference type="EMBL" id="QOV87679.1"/>
    </source>
</evidence>
<dbReference type="PANTHER" id="PTHR34322">
    <property type="entry name" value="TRANSPOSASE, Y1_TNP DOMAIN-CONTAINING"/>
    <property type="match status" value="1"/>
</dbReference>
<protein>
    <submittedName>
        <fullName evidence="2">Transposase</fullName>
    </submittedName>
</protein>
<dbReference type="SMART" id="SM01321">
    <property type="entry name" value="Y1_Tnp"/>
    <property type="match status" value="1"/>
</dbReference>
<proteinExistence type="predicted"/>
<dbReference type="Pfam" id="PF01797">
    <property type="entry name" value="Y1_Tnp"/>
    <property type="match status" value="1"/>
</dbReference>
<evidence type="ECO:0000313" key="3">
    <source>
        <dbReference type="Proteomes" id="UP000593765"/>
    </source>
</evidence>
<dbReference type="Proteomes" id="UP000593765">
    <property type="component" value="Chromosome"/>
</dbReference>
<keyword evidence="3" id="KW-1185">Reference proteome</keyword>
<dbReference type="InterPro" id="IPR002686">
    <property type="entry name" value="Transposase_17"/>
</dbReference>
<name>A0A7M2WQK1_9BACT</name>
<dbReference type="PANTHER" id="PTHR34322:SF2">
    <property type="entry name" value="TRANSPOSASE IS200-LIKE DOMAIN-CONTAINING PROTEIN"/>
    <property type="match status" value="1"/>
</dbReference>
<feature type="domain" description="Transposase IS200-like" evidence="1">
    <location>
        <begin position="15"/>
        <end position="132"/>
    </location>
</feature>
<dbReference type="KEGG" id="hbs:IPV69_15445"/>
<sequence length="244" mass="27798">MAILSSVPRTARSIAAGGFYHVLNRGNGRQAIFHKDADYDTFCRIFADGLRRYPVKLYCWCLMPNHWHLILSPEDADAIGRLLGWVGVTHVRRHHAHYHTAGGGHLYQGRFKSFPIEGGKHFRAVCRYVEANPRRAKLVKRAEDWRWSSLAAHVDPPAARPEDVAADAWPALTRWPGKKPADWEQRVNRPIEVAEAEAMKLSIARGRPYGSATWTAETAKKLGLEYTLRDRGRPRKEREDEGKE</sequence>
<dbReference type="GO" id="GO:0006313">
    <property type="term" value="P:DNA transposition"/>
    <property type="evidence" value="ECO:0007669"/>
    <property type="project" value="InterPro"/>
</dbReference>
<dbReference type="InterPro" id="IPR036515">
    <property type="entry name" value="Transposase_17_sf"/>
</dbReference>
<evidence type="ECO:0000259" key="1">
    <source>
        <dbReference type="SMART" id="SM01321"/>
    </source>
</evidence>